<dbReference type="PROSITE" id="PS50893">
    <property type="entry name" value="ABC_TRANSPORTER_2"/>
    <property type="match status" value="1"/>
</dbReference>
<reference evidence="10" key="3">
    <citation type="submission" date="2018-07" db="EMBL/GenBank/DDBJ databases">
        <title>Genome Structure of the Opportunistic Pathogen Paracoccus yeei (Alphaproteobacteria) and Identification of Putative Virulence Factors.</title>
        <authorList>
            <person name="Lasek R."/>
            <person name="Szuplewska M."/>
            <person name="Mitura M."/>
            <person name="Decewicz P."/>
            <person name="Chmielowska C."/>
            <person name="Pawlot A."/>
            <person name="Sentkowska D."/>
            <person name="Czarnecki J."/>
            <person name="Bartosik D."/>
        </authorList>
    </citation>
    <scope>NUCLEOTIDE SEQUENCE [LARGE SCALE GENOMIC DNA]</scope>
    <source>
        <strain evidence="10">CCUG 32053</strain>
    </source>
</reference>
<reference evidence="8" key="2">
    <citation type="journal article" date="2018" name="Front. Microbiol.">
        <title>Genome Structure of the Opportunistic Pathogen Paracoccus yeei (Alphaproteobacteria) and Identification of Putative Virulence Factors.</title>
        <authorList>
            <person name="Lasek R."/>
            <person name="Szuplewska M."/>
            <person name="Mitura M."/>
            <person name="Decewicz P."/>
            <person name="Chmielowska C."/>
            <person name="Pawlot A."/>
            <person name="Sentkowska D."/>
            <person name="Czarnecki J."/>
            <person name="Bartosik D."/>
        </authorList>
    </citation>
    <scope>NUCLEOTIDE SEQUENCE</scope>
    <source>
        <strain evidence="8">CCUG 32053</strain>
    </source>
</reference>
<dbReference type="InterPro" id="IPR003593">
    <property type="entry name" value="AAA+_ATPase"/>
</dbReference>
<dbReference type="Pfam" id="PF00005">
    <property type="entry name" value="ABC_tran"/>
    <property type="match status" value="1"/>
</dbReference>
<evidence type="ECO:0000313" key="7">
    <source>
        <dbReference type="EMBL" id="ATQ56481.1"/>
    </source>
</evidence>
<dbReference type="PANTHER" id="PTHR43820">
    <property type="entry name" value="HIGH-AFFINITY BRANCHED-CHAIN AMINO ACID TRANSPORT ATP-BINDING PROTEIN LIVF"/>
    <property type="match status" value="1"/>
</dbReference>
<dbReference type="EMBL" id="CP031078">
    <property type="protein sequence ID" value="AYF00884.1"/>
    <property type="molecule type" value="Genomic_DNA"/>
</dbReference>
<dbReference type="Gene3D" id="3.40.50.300">
    <property type="entry name" value="P-loop containing nucleotide triphosphate hydrolases"/>
    <property type="match status" value="1"/>
</dbReference>
<dbReference type="GeneID" id="78898410"/>
<keyword evidence="4 7" id="KW-0067">ATP-binding</keyword>
<gene>
    <name evidence="8" type="ORF">PY32053_01235</name>
    <name evidence="7" type="ORF">PYTT13_12150</name>
</gene>
<keyword evidence="5" id="KW-0029">Amino-acid transport</keyword>
<dbReference type="GO" id="GO:0016887">
    <property type="term" value="F:ATP hydrolysis activity"/>
    <property type="evidence" value="ECO:0007669"/>
    <property type="project" value="InterPro"/>
</dbReference>
<dbReference type="SMART" id="SM00382">
    <property type="entry name" value="AAA"/>
    <property type="match status" value="1"/>
</dbReference>
<accession>A0A2D2C1T6</accession>
<evidence type="ECO:0000256" key="4">
    <source>
        <dbReference type="ARBA" id="ARBA00022840"/>
    </source>
</evidence>
<dbReference type="GO" id="GO:0015658">
    <property type="term" value="F:branched-chain amino acid transmembrane transporter activity"/>
    <property type="evidence" value="ECO:0007669"/>
    <property type="project" value="TreeGrafter"/>
</dbReference>
<comment type="similarity">
    <text evidence="1">Belongs to the ABC transporter superfamily.</text>
</comment>
<proteinExistence type="inferred from homology"/>
<dbReference type="InterPro" id="IPR003439">
    <property type="entry name" value="ABC_transporter-like_ATP-bd"/>
</dbReference>
<dbReference type="PANTHER" id="PTHR43820:SF5">
    <property type="entry name" value="HIGH-AFFINITY BRANCHED-CHAIN AMINO ACID TRANSPORT ATP-BINDING PROTEIN"/>
    <property type="match status" value="1"/>
</dbReference>
<dbReference type="InterPro" id="IPR052156">
    <property type="entry name" value="BCAA_Transport_ATP-bd_LivF"/>
</dbReference>
<name>A0A2D2C1T6_9RHOB</name>
<dbReference type="SUPFAM" id="SSF52540">
    <property type="entry name" value="P-loop containing nucleoside triphosphate hydrolases"/>
    <property type="match status" value="1"/>
</dbReference>
<dbReference type="Proteomes" id="UP000229314">
    <property type="component" value="Chromosome"/>
</dbReference>
<evidence type="ECO:0000256" key="3">
    <source>
        <dbReference type="ARBA" id="ARBA00022741"/>
    </source>
</evidence>
<dbReference type="EMBL" id="CP024422">
    <property type="protein sequence ID" value="ATQ56481.1"/>
    <property type="molecule type" value="Genomic_DNA"/>
</dbReference>
<evidence type="ECO:0000256" key="1">
    <source>
        <dbReference type="ARBA" id="ARBA00005417"/>
    </source>
</evidence>
<dbReference type="Proteomes" id="UP000272010">
    <property type="component" value="Chromosome"/>
</dbReference>
<dbReference type="GO" id="GO:0015807">
    <property type="term" value="P:L-amino acid transport"/>
    <property type="evidence" value="ECO:0007669"/>
    <property type="project" value="TreeGrafter"/>
</dbReference>
<evidence type="ECO:0000313" key="8">
    <source>
        <dbReference type="EMBL" id="AYF00884.1"/>
    </source>
</evidence>
<dbReference type="AlphaFoldDB" id="A0A2D2C1T6"/>
<evidence type="ECO:0000313" key="9">
    <source>
        <dbReference type="Proteomes" id="UP000229314"/>
    </source>
</evidence>
<evidence type="ECO:0000259" key="6">
    <source>
        <dbReference type="PROSITE" id="PS50893"/>
    </source>
</evidence>
<protein>
    <submittedName>
        <fullName evidence="7">ABC transporter ATP-binding protein</fullName>
    </submittedName>
</protein>
<evidence type="ECO:0000256" key="5">
    <source>
        <dbReference type="ARBA" id="ARBA00022970"/>
    </source>
</evidence>
<dbReference type="GO" id="GO:0005524">
    <property type="term" value="F:ATP binding"/>
    <property type="evidence" value="ECO:0007669"/>
    <property type="project" value="UniProtKB-KW"/>
</dbReference>
<keyword evidence="3" id="KW-0547">Nucleotide-binding</keyword>
<reference evidence="7 9" key="1">
    <citation type="submission" date="2017-10" db="EMBL/GenBank/DDBJ databases">
        <title>Complete genome sequence of Paracoccus yeei TT13 isolated from human skin.</title>
        <authorList>
            <person name="Lee K."/>
            <person name="Lim J.Y."/>
            <person name="Hwang I."/>
        </authorList>
    </citation>
    <scope>NUCLEOTIDE SEQUENCE [LARGE SCALE GENOMIC DNA]</scope>
    <source>
        <strain evidence="7 9">TT13</strain>
    </source>
</reference>
<keyword evidence="2" id="KW-0813">Transport</keyword>
<evidence type="ECO:0000313" key="10">
    <source>
        <dbReference type="Proteomes" id="UP000272010"/>
    </source>
</evidence>
<sequence length="213" mass="23206">MMLELTGVHSGYGQIPILRDITLHVAEGEFVGILGDNGMGKTTLLMTIGGDLSTTQGRIGMEGRDITALPIHRRARLGLGHVKQGRRIFPQLTVRENMQAACLAGGQSLDRAEEMTALFPRLAPIAGRPGGVLSGGEQQILALARCLCAAPRLVMLDEPTEGIQPSIRDEIVEALLMLRDRLHLTMLLVEQNEAFLGALCTRRYYLEKGRLLA</sequence>
<feature type="domain" description="ABC transporter" evidence="6">
    <location>
        <begin position="3"/>
        <end position="212"/>
    </location>
</feature>
<evidence type="ECO:0000256" key="2">
    <source>
        <dbReference type="ARBA" id="ARBA00022448"/>
    </source>
</evidence>
<dbReference type="InterPro" id="IPR027417">
    <property type="entry name" value="P-loop_NTPase"/>
</dbReference>
<dbReference type="RefSeq" id="WP_099649285.1">
    <property type="nucleotide sequence ID" value="NZ_CAJGAB010000083.1"/>
</dbReference>
<organism evidence="7 9">
    <name type="scientific">Paracoccus yeei</name>
    <dbReference type="NCBI Taxonomy" id="147645"/>
    <lineage>
        <taxon>Bacteria</taxon>
        <taxon>Pseudomonadati</taxon>
        <taxon>Pseudomonadota</taxon>
        <taxon>Alphaproteobacteria</taxon>
        <taxon>Rhodobacterales</taxon>
        <taxon>Paracoccaceae</taxon>
        <taxon>Paracoccus</taxon>
    </lineage>
</organism>